<keyword evidence="1" id="KW-0472">Membrane</keyword>
<dbReference type="Pfam" id="PF00929">
    <property type="entry name" value="RNase_T"/>
    <property type="match status" value="1"/>
</dbReference>
<gene>
    <name evidence="3" type="ORF">H4W79_003862</name>
</gene>
<dbReference type="PANTHER" id="PTHR30231">
    <property type="entry name" value="DNA POLYMERASE III SUBUNIT EPSILON"/>
    <property type="match status" value="1"/>
</dbReference>
<dbReference type="EMBL" id="JADBDY010000001">
    <property type="protein sequence ID" value="MBE1459648.1"/>
    <property type="molecule type" value="Genomic_DNA"/>
</dbReference>
<evidence type="ECO:0000259" key="2">
    <source>
        <dbReference type="SMART" id="SM00479"/>
    </source>
</evidence>
<accession>A0ABR9HKV4</accession>
<dbReference type="InterPro" id="IPR012337">
    <property type="entry name" value="RNaseH-like_sf"/>
</dbReference>
<protein>
    <submittedName>
        <fullName evidence="3">DNA polymerase-3 subunit epsilon</fullName>
        <ecNumber evidence="3">2.7.7.7</ecNumber>
    </submittedName>
</protein>
<feature type="transmembrane region" description="Helical" evidence="1">
    <location>
        <begin position="268"/>
        <end position="288"/>
    </location>
</feature>
<dbReference type="RefSeq" id="WP_191274838.1">
    <property type="nucleotide sequence ID" value="NZ_BMXJ01000008.1"/>
</dbReference>
<sequence>MGTLRTGELTRRRVGTRAADLEYAVLDVETTGLDPREGARLVEVAVVRVRGDGELVDEFSTLVDPRVPVGGQKFHGIGEGDVIGAPRVAEIVPRLAQLLSGAVVVGHNLDFEERFLAAELVPAGLPRGQSGLCTLRALRAQIDLPRYSLPRATHLLSGSWPTGQHTALGDARACARLLVEMIANAPGELRYAGPPPLVLRGGAPVDGTVRWKPRTTPEPGGLEPLNEWKACWRDAELDAALCGGAFGAADRAAAESAAHRDSRLWERVAAAAAVTGGVAATVAGGLLVRMAGGRGGLRGRAG</sequence>
<feature type="domain" description="Exonuclease" evidence="2">
    <location>
        <begin position="22"/>
        <end position="187"/>
    </location>
</feature>
<keyword evidence="3" id="KW-0808">Transferase</keyword>
<dbReference type="Gene3D" id="3.30.420.10">
    <property type="entry name" value="Ribonuclease H-like superfamily/Ribonuclease H"/>
    <property type="match status" value="1"/>
</dbReference>
<evidence type="ECO:0000313" key="3">
    <source>
        <dbReference type="EMBL" id="MBE1459648.1"/>
    </source>
</evidence>
<dbReference type="SUPFAM" id="SSF53098">
    <property type="entry name" value="Ribonuclease H-like"/>
    <property type="match status" value="1"/>
</dbReference>
<dbReference type="InterPro" id="IPR036397">
    <property type="entry name" value="RNaseH_sf"/>
</dbReference>
<dbReference type="SMART" id="SM00479">
    <property type="entry name" value="EXOIII"/>
    <property type="match status" value="1"/>
</dbReference>
<dbReference type="CDD" id="cd06127">
    <property type="entry name" value="DEDDh"/>
    <property type="match status" value="1"/>
</dbReference>
<reference evidence="3 4" key="1">
    <citation type="submission" date="2020-10" db="EMBL/GenBank/DDBJ databases">
        <title>Sequencing the genomes of 1000 actinobacteria strains.</title>
        <authorList>
            <person name="Klenk H.-P."/>
        </authorList>
    </citation>
    <scope>NUCLEOTIDE SEQUENCE [LARGE SCALE GENOMIC DNA]</scope>
    <source>
        <strain evidence="3 4">DSM 45157</strain>
    </source>
</reference>
<name>A0ABR9HKV4_9ACTN</name>
<comment type="caution">
    <text evidence="3">The sequence shown here is derived from an EMBL/GenBank/DDBJ whole genome shotgun (WGS) entry which is preliminary data.</text>
</comment>
<dbReference type="GO" id="GO:0003887">
    <property type="term" value="F:DNA-directed DNA polymerase activity"/>
    <property type="evidence" value="ECO:0007669"/>
    <property type="project" value="UniProtKB-EC"/>
</dbReference>
<dbReference type="EC" id="2.7.7.7" evidence="3"/>
<organism evidence="3 4">
    <name type="scientific">Nocardiopsis terrae</name>
    <dbReference type="NCBI Taxonomy" id="372655"/>
    <lineage>
        <taxon>Bacteria</taxon>
        <taxon>Bacillati</taxon>
        <taxon>Actinomycetota</taxon>
        <taxon>Actinomycetes</taxon>
        <taxon>Streptosporangiales</taxon>
        <taxon>Nocardiopsidaceae</taxon>
        <taxon>Nocardiopsis</taxon>
    </lineage>
</organism>
<proteinExistence type="predicted"/>
<evidence type="ECO:0000313" key="4">
    <source>
        <dbReference type="Proteomes" id="UP000598217"/>
    </source>
</evidence>
<keyword evidence="4" id="KW-1185">Reference proteome</keyword>
<dbReference type="PANTHER" id="PTHR30231:SF41">
    <property type="entry name" value="DNA POLYMERASE III SUBUNIT EPSILON"/>
    <property type="match status" value="1"/>
</dbReference>
<keyword evidence="1" id="KW-0812">Transmembrane</keyword>
<keyword evidence="1" id="KW-1133">Transmembrane helix</keyword>
<dbReference type="Proteomes" id="UP000598217">
    <property type="component" value="Unassembled WGS sequence"/>
</dbReference>
<evidence type="ECO:0000256" key="1">
    <source>
        <dbReference type="SAM" id="Phobius"/>
    </source>
</evidence>
<keyword evidence="3" id="KW-0548">Nucleotidyltransferase</keyword>
<dbReference type="InterPro" id="IPR013520">
    <property type="entry name" value="Ribonucl_H"/>
</dbReference>